<evidence type="ECO:0000313" key="3">
    <source>
        <dbReference type="Proteomes" id="UP001642464"/>
    </source>
</evidence>
<proteinExistence type="predicted"/>
<accession>A0ABP0NZX7</accession>
<reference evidence="2 3" key="1">
    <citation type="submission" date="2024-02" db="EMBL/GenBank/DDBJ databases">
        <authorList>
            <person name="Chen Y."/>
            <person name="Shah S."/>
            <person name="Dougan E. K."/>
            <person name="Thang M."/>
            <person name="Chan C."/>
        </authorList>
    </citation>
    <scope>NUCLEOTIDE SEQUENCE [LARGE SCALE GENOMIC DNA]</scope>
</reference>
<name>A0ABP0NZX7_9DINO</name>
<protein>
    <submittedName>
        <fullName evidence="2">Phosphodiesterase</fullName>
    </submittedName>
</protein>
<dbReference type="EMBL" id="CAXAMM010032201">
    <property type="protein sequence ID" value="CAK9069343.1"/>
    <property type="molecule type" value="Genomic_DNA"/>
</dbReference>
<sequence>MSFSNYAAYQSHGSYGSSQKSPLLNERTVNLNGPSTLYQITTHETKKKNVEKGFDARQNFVHFVHGDLKNVIPLQARMKKRS</sequence>
<feature type="region of interest" description="Disordered" evidence="1">
    <location>
        <begin position="1"/>
        <end position="28"/>
    </location>
</feature>
<keyword evidence="3" id="KW-1185">Reference proteome</keyword>
<feature type="non-terminal residue" evidence="2">
    <location>
        <position position="82"/>
    </location>
</feature>
<organism evidence="2 3">
    <name type="scientific">Durusdinium trenchii</name>
    <dbReference type="NCBI Taxonomy" id="1381693"/>
    <lineage>
        <taxon>Eukaryota</taxon>
        <taxon>Sar</taxon>
        <taxon>Alveolata</taxon>
        <taxon>Dinophyceae</taxon>
        <taxon>Suessiales</taxon>
        <taxon>Symbiodiniaceae</taxon>
        <taxon>Durusdinium</taxon>
    </lineage>
</organism>
<evidence type="ECO:0000313" key="2">
    <source>
        <dbReference type="EMBL" id="CAK9069343.1"/>
    </source>
</evidence>
<evidence type="ECO:0000256" key="1">
    <source>
        <dbReference type="SAM" id="MobiDB-lite"/>
    </source>
</evidence>
<gene>
    <name evidence="2" type="ORF">SCF082_LOCUS34730</name>
</gene>
<comment type="caution">
    <text evidence="2">The sequence shown here is derived from an EMBL/GenBank/DDBJ whole genome shotgun (WGS) entry which is preliminary data.</text>
</comment>
<dbReference type="Proteomes" id="UP001642464">
    <property type="component" value="Unassembled WGS sequence"/>
</dbReference>